<comment type="caution">
    <text evidence="1">The sequence shown here is derived from an EMBL/GenBank/DDBJ whole genome shotgun (WGS) entry which is preliminary data.</text>
</comment>
<organism evidence="1 2">
    <name type="scientific">Agrobacterium deltaense NCPPB 1641</name>
    <dbReference type="NCBI Taxonomy" id="1183425"/>
    <lineage>
        <taxon>Bacteria</taxon>
        <taxon>Pseudomonadati</taxon>
        <taxon>Pseudomonadota</taxon>
        <taxon>Alphaproteobacteria</taxon>
        <taxon>Hyphomicrobiales</taxon>
        <taxon>Rhizobiaceae</taxon>
        <taxon>Rhizobium/Agrobacterium group</taxon>
        <taxon>Agrobacterium</taxon>
    </lineage>
</organism>
<dbReference type="AlphaFoldDB" id="A0A1S7TJF2"/>
<dbReference type="EMBL" id="FCNP01000004">
    <property type="protein sequence ID" value="CVI54680.1"/>
    <property type="molecule type" value="Genomic_DNA"/>
</dbReference>
<sequence length="51" mass="5576">MNILSNERVRQRITRGFSPVGVVKDYFGCGESVGHGTGSVSYKRFSPSVGR</sequence>
<name>A0A1S7TJF2_9HYPH</name>
<reference evidence="1" key="1">
    <citation type="submission" date="2016-01" db="EMBL/GenBank/DDBJ databases">
        <authorList>
            <person name="Regsiter A."/>
            <person name="william w."/>
        </authorList>
    </citation>
    <scope>NUCLEOTIDE SEQUENCE</scope>
    <source>
        <strain evidence="1">NCPPB 1641</strain>
    </source>
</reference>
<protein>
    <submittedName>
        <fullName evidence="1">Uncharacterized protein</fullName>
    </submittedName>
</protein>
<evidence type="ECO:0000313" key="2">
    <source>
        <dbReference type="Proteomes" id="UP000192140"/>
    </source>
</evidence>
<evidence type="ECO:0000313" key="1">
    <source>
        <dbReference type="EMBL" id="CVI54680.1"/>
    </source>
</evidence>
<proteinExistence type="predicted"/>
<dbReference type="Proteomes" id="UP000192140">
    <property type="component" value="Unassembled WGS sequence"/>
</dbReference>
<keyword evidence="2" id="KW-1185">Reference proteome</keyword>
<accession>A0A1S7TJF2</accession>
<gene>
    <name evidence="1" type="ORF">AGR7A_Cc120194</name>
</gene>